<proteinExistence type="predicted"/>
<evidence type="ECO:0000313" key="1">
    <source>
        <dbReference type="EMBL" id="ABF95065.1"/>
    </source>
</evidence>
<dbReference type="EMBL" id="DP000009">
    <property type="protein sequence ID" value="ABF95065.1"/>
    <property type="molecule type" value="Genomic_DNA"/>
</dbReference>
<accession>Q10NU1</accession>
<name>Q10NU1_ORYSJ</name>
<reference evidence="1" key="2">
    <citation type="submission" date="2006-06" db="EMBL/GenBank/DDBJ databases">
        <authorList>
            <person name="Buell R."/>
            <person name="Wing R.A."/>
            <person name="McCombie W.A."/>
            <person name="Ouyang S."/>
        </authorList>
    </citation>
    <scope>NUCLEOTIDE SEQUENCE</scope>
</reference>
<protein>
    <submittedName>
        <fullName evidence="1">Transposon protein, putative, unclassified</fullName>
    </submittedName>
</protein>
<reference evidence="1" key="1">
    <citation type="journal article" date="2005" name="Genome Res.">
        <title>Sequence, annotation, and analysis of synteny between rice chromosome 3 and diverged grass species.</title>
        <authorList>
            <consortium name="Rice Chromosome 3 Sequencing Consortium"/>
            <person name="Buell C.R."/>
            <person name="Yuan Q."/>
            <person name="Ouyang S."/>
            <person name="Liu J."/>
            <person name="Zhu W."/>
            <person name="Wang A."/>
            <person name="Maiti R."/>
            <person name="Haas B."/>
            <person name="Wortman J."/>
            <person name="Pertea M."/>
            <person name="Jones K.M."/>
            <person name="Kim M."/>
            <person name="Overton L."/>
            <person name="Tsitrin T."/>
            <person name="Fadrosh D."/>
            <person name="Bera J."/>
            <person name="Weaver B."/>
            <person name="Jin S."/>
            <person name="Johri S."/>
            <person name="Reardon M."/>
            <person name="Webb K."/>
            <person name="Hill J."/>
            <person name="Moffat K."/>
            <person name="Tallon L."/>
            <person name="Van Aken S."/>
            <person name="Lewis M."/>
            <person name="Utterback T."/>
            <person name="Feldblyum T."/>
            <person name="Zismann V."/>
            <person name="Iobst S."/>
            <person name="Hsiao J."/>
            <person name="de Vazeille A.R."/>
            <person name="Salzberg S.L."/>
            <person name="White O."/>
            <person name="Fraser C."/>
            <person name="Yu Y."/>
            <person name="Kim H."/>
            <person name="Rambo T."/>
            <person name="Currie J."/>
            <person name="Collura K."/>
            <person name="Kernodle-Thompson S."/>
            <person name="Wei F."/>
            <person name="Kudrna K."/>
            <person name="Ammiraju J.S."/>
            <person name="Luo M."/>
            <person name="Goicoechea J.L."/>
            <person name="Wing R.A."/>
            <person name="Henry D."/>
            <person name="Oates R."/>
            <person name="Palmer M."/>
            <person name="Pries G."/>
            <person name="Saski C."/>
            <person name="Simmons J."/>
            <person name="Soderlund C."/>
            <person name="Nelson W."/>
            <person name="de la Bastide M."/>
            <person name="Spiegel L."/>
            <person name="Nascimento L."/>
            <person name="Huang E."/>
            <person name="Preston R."/>
            <person name="Zutavern T."/>
            <person name="Palmer L."/>
            <person name="O'Shaughnessy A."/>
            <person name="Dike S."/>
            <person name="McCombie W.R."/>
            <person name="Minx P."/>
            <person name="Cordum H."/>
            <person name="Wilson R."/>
            <person name="Jin W."/>
            <person name="Lee H.R."/>
            <person name="Jiang J."/>
            <person name="Jackson S."/>
        </authorList>
    </citation>
    <scope>NUCLEOTIDE SEQUENCE [LARGE SCALE GENOMIC DNA]</scope>
</reference>
<gene>
    <name evidence="1" type="ordered locus">LOC_Os03g15310</name>
</gene>
<organism evidence="1">
    <name type="scientific">Oryza sativa subsp. japonica</name>
    <name type="common">Rice</name>
    <dbReference type="NCBI Taxonomy" id="39947"/>
    <lineage>
        <taxon>Eukaryota</taxon>
        <taxon>Viridiplantae</taxon>
        <taxon>Streptophyta</taxon>
        <taxon>Embryophyta</taxon>
        <taxon>Tracheophyta</taxon>
        <taxon>Spermatophyta</taxon>
        <taxon>Magnoliopsida</taxon>
        <taxon>Liliopsida</taxon>
        <taxon>Poales</taxon>
        <taxon>Poaceae</taxon>
        <taxon>BOP clade</taxon>
        <taxon>Oryzoideae</taxon>
        <taxon>Oryzeae</taxon>
        <taxon>Oryzinae</taxon>
        <taxon>Oryza</taxon>
        <taxon>Oryza sativa</taxon>
    </lineage>
</organism>
<dbReference type="AlphaFoldDB" id="Q10NU1"/>
<sequence>MGRGSRVGDNGIEGCVATQQGATGEGVHFTHTTLLTRITQPVGISHVGRPPSFHDKAFRKPSQVYHMPTRGVPDQQQELVLKCEIGKPYTRVHDFRGATGWLQGNMAQDVQRWLALLEIWSLILEILALRVFGLRNYTRNGTTQQTAKIKPYLSVTWDREYRD</sequence>